<name>A0ABV3RPJ8_9RHOB</name>
<evidence type="ECO:0000256" key="1">
    <source>
        <dbReference type="SAM" id="SignalP"/>
    </source>
</evidence>
<dbReference type="RefSeq" id="WP_367878535.1">
    <property type="nucleotide sequence ID" value="NZ_JBFNXX010000011.1"/>
</dbReference>
<keyword evidence="3" id="KW-1185">Reference proteome</keyword>
<dbReference type="Proteomes" id="UP001556098">
    <property type="component" value="Unassembled WGS sequence"/>
</dbReference>
<feature type="chain" id="PRO_5046396994" evidence="1">
    <location>
        <begin position="22"/>
        <end position="182"/>
    </location>
</feature>
<comment type="caution">
    <text evidence="2">The sequence shown here is derived from an EMBL/GenBank/DDBJ whole genome shotgun (WGS) entry which is preliminary data.</text>
</comment>
<feature type="signal peptide" evidence="1">
    <location>
        <begin position="1"/>
        <end position="21"/>
    </location>
</feature>
<proteinExistence type="predicted"/>
<protein>
    <submittedName>
        <fullName evidence="2">Uncharacterized protein</fullName>
    </submittedName>
</protein>
<sequence length="182" mass="19420">MFFKRSCILFLACALSASPLAAEDAGNCATAGTDAFFCSGELFQKLELGKHEGVSFWMHRAGYLSKVLVEETGSKRISESQIERRILDIVSRQAENLGRAFAFSDLDATMGPGVSVGTFSYSLKGARGEASVLHSYVAVKGRVLQVVSQLALKSAASEAVSLEKAHAAALRAVRIEDLGSDI</sequence>
<reference evidence="2 3" key="1">
    <citation type="submission" date="2024-07" db="EMBL/GenBank/DDBJ databases">
        <title>Marimonas sp.nov., isolated from tidal-flat sediment.</title>
        <authorList>
            <person name="Jayan J.N."/>
            <person name="Lee S.S."/>
        </authorList>
    </citation>
    <scope>NUCLEOTIDE SEQUENCE [LARGE SCALE GENOMIC DNA]</scope>
    <source>
        <strain evidence="2 3">MJW-29</strain>
    </source>
</reference>
<evidence type="ECO:0000313" key="3">
    <source>
        <dbReference type="Proteomes" id="UP001556098"/>
    </source>
</evidence>
<gene>
    <name evidence="2" type="ORF">AB2B41_14550</name>
</gene>
<dbReference type="EMBL" id="JBFNXX010000011">
    <property type="protein sequence ID" value="MEW9920831.1"/>
    <property type="molecule type" value="Genomic_DNA"/>
</dbReference>
<keyword evidence="1" id="KW-0732">Signal</keyword>
<accession>A0ABV3RPJ8</accession>
<organism evidence="2 3">
    <name type="scientific">Sulfitobacter sediminis</name>
    <dbReference type="NCBI Taxonomy" id="3234186"/>
    <lineage>
        <taxon>Bacteria</taxon>
        <taxon>Pseudomonadati</taxon>
        <taxon>Pseudomonadota</taxon>
        <taxon>Alphaproteobacteria</taxon>
        <taxon>Rhodobacterales</taxon>
        <taxon>Roseobacteraceae</taxon>
        <taxon>Sulfitobacter</taxon>
    </lineage>
</organism>
<evidence type="ECO:0000313" key="2">
    <source>
        <dbReference type="EMBL" id="MEW9920831.1"/>
    </source>
</evidence>